<proteinExistence type="predicted"/>
<gene>
    <name evidence="1" type="ORF">rsdtw13_38090</name>
</gene>
<dbReference type="Proteomes" id="UP001058074">
    <property type="component" value="Unassembled WGS sequence"/>
</dbReference>
<evidence type="ECO:0000313" key="1">
    <source>
        <dbReference type="EMBL" id="GKX68551.1"/>
    </source>
</evidence>
<comment type="caution">
    <text evidence="1">The sequence shown here is derived from an EMBL/GenBank/DDBJ whole genome shotgun (WGS) entry which is preliminary data.</text>
</comment>
<dbReference type="EMBL" id="BROD01000001">
    <property type="protein sequence ID" value="GKX68551.1"/>
    <property type="molecule type" value="Genomic_DNA"/>
</dbReference>
<evidence type="ECO:0000313" key="2">
    <source>
        <dbReference type="Proteomes" id="UP001058074"/>
    </source>
</evidence>
<protein>
    <submittedName>
        <fullName evidence="1">Uncharacterized protein</fullName>
    </submittedName>
</protein>
<reference evidence="1" key="1">
    <citation type="journal article" date="2025" name="Int. J. Syst. Evol. Microbiol.">
        <title>Inconstantimicrobium mannanitabidum sp. nov., a novel member of the family Clostridiaceae isolated from anoxic soil under the treatment of reductive soil disinfestation.</title>
        <authorList>
            <person name="Ueki A."/>
            <person name="Tonouchi A."/>
            <person name="Honma S."/>
            <person name="Kaku N."/>
            <person name="Ueki K."/>
        </authorList>
    </citation>
    <scope>NUCLEOTIDE SEQUENCE</scope>
    <source>
        <strain evidence="1">TW13</strain>
    </source>
</reference>
<sequence length="112" mass="13444">MDLAEFILIIIIIFIINYCATMKAINPLLDYVDNNIKHKKECDLVKLRDLKILDDNELEDVIKLVKKRNEEREQYESYNKCLETLEGIKDVGYFTEEQYLCRLQKLKEHFKI</sequence>
<name>A0ACB5RHG7_9CLOT</name>
<organism evidence="1 2">
    <name type="scientific">Inconstantimicrobium mannanitabidum</name>
    <dbReference type="NCBI Taxonomy" id="1604901"/>
    <lineage>
        <taxon>Bacteria</taxon>
        <taxon>Bacillati</taxon>
        <taxon>Bacillota</taxon>
        <taxon>Clostridia</taxon>
        <taxon>Eubacteriales</taxon>
        <taxon>Clostridiaceae</taxon>
        <taxon>Inconstantimicrobium</taxon>
    </lineage>
</organism>
<keyword evidence="2" id="KW-1185">Reference proteome</keyword>
<accession>A0ACB5RHG7</accession>